<dbReference type="Proteomes" id="UP000194000">
    <property type="component" value="Unassembled WGS sequence"/>
</dbReference>
<accession>A0A1X1V4E3</accession>
<dbReference type="SUPFAM" id="SSF52091">
    <property type="entry name" value="SpoIIaa-like"/>
    <property type="match status" value="1"/>
</dbReference>
<dbReference type="InterPro" id="IPR021866">
    <property type="entry name" value="SpoIIAA-like"/>
</dbReference>
<protein>
    <recommendedName>
        <fullName evidence="3">STAS/SEC14 domain-containing protein</fullName>
    </recommendedName>
</protein>
<dbReference type="RefSeq" id="WP_085194553.1">
    <property type="nucleotide sequence ID" value="NZ_JACKVI010000007.1"/>
</dbReference>
<evidence type="ECO:0000313" key="2">
    <source>
        <dbReference type="Proteomes" id="UP000194000"/>
    </source>
</evidence>
<sequence>MIELLEESSGNILGIRATGKLSGADYREVLAPRIELLLKQFRKLRVVFVMDSAFAGWSVGAAWANSVLDFRHRRDFEKIAMVGAPKWEEFCVKAVAALLINGELRTFRRDELGHAWEWLQQ</sequence>
<evidence type="ECO:0008006" key="3">
    <source>
        <dbReference type="Google" id="ProtNLM"/>
    </source>
</evidence>
<organism evidence="1 2">
    <name type="scientific">Mycobacterium fragae</name>
    <dbReference type="NCBI Taxonomy" id="1260918"/>
    <lineage>
        <taxon>Bacteria</taxon>
        <taxon>Bacillati</taxon>
        <taxon>Actinomycetota</taxon>
        <taxon>Actinomycetes</taxon>
        <taxon>Mycobacteriales</taxon>
        <taxon>Mycobacteriaceae</taxon>
        <taxon>Mycobacterium</taxon>
    </lineage>
</organism>
<dbReference type="EMBL" id="LQOW01000005">
    <property type="protein sequence ID" value="ORV63965.1"/>
    <property type="molecule type" value="Genomic_DNA"/>
</dbReference>
<dbReference type="InterPro" id="IPR038396">
    <property type="entry name" value="SpoIIAA-like_sf"/>
</dbReference>
<gene>
    <name evidence="1" type="ORF">AWC06_08260</name>
</gene>
<dbReference type="AlphaFoldDB" id="A0A1X1V4E3"/>
<dbReference type="InterPro" id="IPR036513">
    <property type="entry name" value="STAS_dom_sf"/>
</dbReference>
<dbReference type="OrthoDB" id="4729899at2"/>
<proteinExistence type="predicted"/>
<evidence type="ECO:0000313" key="1">
    <source>
        <dbReference type="EMBL" id="ORV63965.1"/>
    </source>
</evidence>
<reference evidence="1 2" key="1">
    <citation type="submission" date="2016-01" db="EMBL/GenBank/DDBJ databases">
        <title>The new phylogeny of the genus Mycobacterium.</title>
        <authorList>
            <person name="Tarcisio F."/>
            <person name="Conor M."/>
            <person name="Antonella G."/>
            <person name="Elisabetta G."/>
            <person name="Giulia F.S."/>
            <person name="Sara T."/>
            <person name="Anna F."/>
            <person name="Clotilde B."/>
            <person name="Roberto B."/>
            <person name="Veronica D.S."/>
            <person name="Fabio R."/>
            <person name="Monica P."/>
            <person name="Olivier J."/>
            <person name="Enrico T."/>
            <person name="Nicola S."/>
        </authorList>
    </citation>
    <scope>NUCLEOTIDE SEQUENCE [LARGE SCALE GENOMIC DNA]</scope>
    <source>
        <strain evidence="1 2">DSM 45731</strain>
    </source>
</reference>
<dbReference type="Pfam" id="PF11964">
    <property type="entry name" value="SpoIIAA-like"/>
    <property type="match status" value="1"/>
</dbReference>
<dbReference type="STRING" id="1260918.AWC06_08260"/>
<comment type="caution">
    <text evidence="1">The sequence shown here is derived from an EMBL/GenBank/DDBJ whole genome shotgun (WGS) entry which is preliminary data.</text>
</comment>
<keyword evidence="2" id="KW-1185">Reference proteome</keyword>
<name>A0A1X1V4E3_9MYCO</name>
<dbReference type="Gene3D" id="3.40.50.10600">
    <property type="entry name" value="SpoIIaa-like domains"/>
    <property type="match status" value="1"/>
</dbReference>